<accession>A0A2U1LB55</accession>
<dbReference type="STRING" id="35608.A0A2U1LB55"/>
<evidence type="ECO:0000313" key="1">
    <source>
        <dbReference type="EMBL" id="PWA46232.1"/>
    </source>
</evidence>
<reference evidence="1 2" key="1">
    <citation type="journal article" date="2018" name="Mol. Plant">
        <title>The genome of Artemisia annua provides insight into the evolution of Asteraceae family and artemisinin biosynthesis.</title>
        <authorList>
            <person name="Shen Q."/>
            <person name="Zhang L."/>
            <person name="Liao Z."/>
            <person name="Wang S."/>
            <person name="Yan T."/>
            <person name="Shi P."/>
            <person name="Liu M."/>
            <person name="Fu X."/>
            <person name="Pan Q."/>
            <person name="Wang Y."/>
            <person name="Lv Z."/>
            <person name="Lu X."/>
            <person name="Zhang F."/>
            <person name="Jiang W."/>
            <person name="Ma Y."/>
            <person name="Chen M."/>
            <person name="Hao X."/>
            <person name="Li L."/>
            <person name="Tang Y."/>
            <person name="Lv G."/>
            <person name="Zhou Y."/>
            <person name="Sun X."/>
            <person name="Brodelius P.E."/>
            <person name="Rose J.K.C."/>
            <person name="Tang K."/>
        </authorList>
    </citation>
    <scope>NUCLEOTIDE SEQUENCE [LARGE SCALE GENOMIC DNA]</scope>
    <source>
        <strain evidence="2">cv. Huhao1</strain>
        <tissue evidence="1">Leaf</tissue>
    </source>
</reference>
<proteinExistence type="predicted"/>
<dbReference type="AlphaFoldDB" id="A0A2U1LB55"/>
<dbReference type="Proteomes" id="UP000245207">
    <property type="component" value="Unassembled WGS sequence"/>
</dbReference>
<gene>
    <name evidence="1" type="ORF">CTI12_AA507860</name>
</gene>
<keyword evidence="2" id="KW-1185">Reference proteome</keyword>
<sequence>MLQSQSIKEQEDLQHLMNQETRVFPAWKQAKPDFYKDQIADTLNIISNSPHTMNLKQEQMSQLPYSQATALNAESYEELSTSKTYKNLNKTVMKWVGASQDGGWNTAVRENQVLKLEIEKLGRVMGSSGGDGETGSGGGSTWGNMSMKFGFKLKSHMCSAQEGSVTKQSNPSCKANGSLVQCLLLHV</sequence>
<evidence type="ECO:0000313" key="2">
    <source>
        <dbReference type="Proteomes" id="UP000245207"/>
    </source>
</evidence>
<name>A0A2U1LB55_ARTAN</name>
<organism evidence="1 2">
    <name type="scientific">Artemisia annua</name>
    <name type="common">Sweet wormwood</name>
    <dbReference type="NCBI Taxonomy" id="35608"/>
    <lineage>
        <taxon>Eukaryota</taxon>
        <taxon>Viridiplantae</taxon>
        <taxon>Streptophyta</taxon>
        <taxon>Embryophyta</taxon>
        <taxon>Tracheophyta</taxon>
        <taxon>Spermatophyta</taxon>
        <taxon>Magnoliopsida</taxon>
        <taxon>eudicotyledons</taxon>
        <taxon>Gunneridae</taxon>
        <taxon>Pentapetalae</taxon>
        <taxon>asterids</taxon>
        <taxon>campanulids</taxon>
        <taxon>Asterales</taxon>
        <taxon>Asteraceae</taxon>
        <taxon>Asteroideae</taxon>
        <taxon>Anthemideae</taxon>
        <taxon>Artemisiinae</taxon>
        <taxon>Artemisia</taxon>
    </lineage>
</organism>
<dbReference type="EMBL" id="PKPP01010384">
    <property type="protein sequence ID" value="PWA46232.1"/>
    <property type="molecule type" value="Genomic_DNA"/>
</dbReference>
<protein>
    <submittedName>
        <fullName evidence="1">BTB/POZ fold</fullName>
    </submittedName>
</protein>
<comment type="caution">
    <text evidence="1">The sequence shown here is derived from an EMBL/GenBank/DDBJ whole genome shotgun (WGS) entry which is preliminary data.</text>
</comment>